<evidence type="ECO:0000313" key="3">
    <source>
        <dbReference type="Proteomes" id="UP000016568"/>
    </source>
</evidence>
<dbReference type="InterPro" id="IPR025597">
    <property type="entry name" value="DUF4345"/>
</dbReference>
<comment type="caution">
    <text evidence="2">The sequence shown here is derived from an EMBL/GenBank/DDBJ whole genome shotgun (WGS) entry which is preliminary data.</text>
</comment>
<dbReference type="AlphaFoldDB" id="U2ZUY0"/>
<dbReference type="OrthoDB" id="5875348at2"/>
<evidence type="ECO:0000313" key="2">
    <source>
        <dbReference type="EMBL" id="GAD49194.1"/>
    </source>
</evidence>
<evidence type="ECO:0008006" key="4">
    <source>
        <dbReference type="Google" id="ProtNLM"/>
    </source>
</evidence>
<name>U2ZUY0_9SPHN</name>
<keyword evidence="3" id="KW-1185">Reference proteome</keyword>
<reference evidence="2 3" key="1">
    <citation type="submission" date="2013-09" db="EMBL/GenBank/DDBJ databases">
        <title>Whole genome shotgun sequence of Novosphingobium tardaugens NBRC 16725.</title>
        <authorList>
            <person name="Isaki S."/>
            <person name="Hosoyama A."/>
            <person name="Tsuchikane K."/>
            <person name="Katsumata H."/>
            <person name="Ando Y."/>
            <person name="Yamazaki S."/>
            <person name="Fujita N."/>
        </authorList>
    </citation>
    <scope>NUCLEOTIDE SEQUENCE [LARGE SCALE GENOMIC DNA]</scope>
    <source>
        <strain evidence="2 3">NBRC 16725</strain>
    </source>
</reference>
<keyword evidence="1" id="KW-1133">Transmembrane helix</keyword>
<gene>
    <name evidence="2" type="ORF">NT2_05_01140</name>
</gene>
<organism evidence="2 3">
    <name type="scientific">Caenibius tardaugens NBRC 16725</name>
    <dbReference type="NCBI Taxonomy" id="1219035"/>
    <lineage>
        <taxon>Bacteria</taxon>
        <taxon>Pseudomonadati</taxon>
        <taxon>Pseudomonadota</taxon>
        <taxon>Alphaproteobacteria</taxon>
        <taxon>Sphingomonadales</taxon>
        <taxon>Erythrobacteraceae</taxon>
        <taxon>Caenibius</taxon>
    </lineage>
</organism>
<dbReference type="eggNOG" id="ENOG503437Q">
    <property type="taxonomic scope" value="Bacteria"/>
</dbReference>
<evidence type="ECO:0000256" key="1">
    <source>
        <dbReference type="SAM" id="Phobius"/>
    </source>
</evidence>
<proteinExistence type="predicted"/>
<dbReference type="EMBL" id="BASZ01000005">
    <property type="protein sequence ID" value="GAD49194.1"/>
    <property type="molecule type" value="Genomic_DNA"/>
</dbReference>
<feature type="transmembrane region" description="Helical" evidence="1">
    <location>
        <begin position="74"/>
        <end position="94"/>
    </location>
</feature>
<dbReference type="KEGG" id="ntd:EGO55_11790"/>
<dbReference type="RefSeq" id="WP_021690100.1">
    <property type="nucleotide sequence ID" value="NZ_BASZ01000005.1"/>
</dbReference>
<protein>
    <recommendedName>
        <fullName evidence="4">DUF4345 domain-containing protein</fullName>
    </recommendedName>
</protein>
<dbReference type="Proteomes" id="UP000016568">
    <property type="component" value="Unassembled WGS sequence"/>
</dbReference>
<keyword evidence="1" id="KW-0812">Transmembrane</keyword>
<dbReference type="Pfam" id="PF14248">
    <property type="entry name" value="DUF4345"/>
    <property type="match status" value="1"/>
</dbReference>
<accession>U2ZUY0</accession>
<keyword evidence="1" id="KW-0472">Membrane</keyword>
<sequence>MRLAITALVFLGGLFFILFGLSFLFQPQVAASGIGLAASGVTGVATLRADFFAFFGILGICMIWGAWKRRGDLLLLPALALLMAVAARLLSAALDGPSPTFVGSVAVEAVLAGILLVARAVLPHHRVEDVGE</sequence>
<feature type="transmembrane region" description="Helical" evidence="1">
    <location>
        <begin position="49"/>
        <end position="67"/>
    </location>
</feature>
<feature type="transmembrane region" description="Helical" evidence="1">
    <location>
        <begin position="100"/>
        <end position="122"/>
    </location>
</feature>